<accession>A0ABD5ER91</accession>
<dbReference type="Gene3D" id="3.40.50.10540">
    <property type="entry name" value="Crotonobetainyl-coa:carnitine coa-transferase, domain 1"/>
    <property type="match status" value="1"/>
</dbReference>
<dbReference type="AlphaFoldDB" id="A0ABD5ER91"/>
<proteinExistence type="inferred from homology"/>
<evidence type="ECO:0000256" key="1">
    <source>
        <dbReference type="ARBA" id="ARBA00008383"/>
    </source>
</evidence>
<comment type="similarity">
    <text evidence="1">Belongs to the CoA-transferase III family.</text>
</comment>
<gene>
    <name evidence="3" type="ORF">RM877_16945</name>
</gene>
<dbReference type="InterPro" id="IPR050509">
    <property type="entry name" value="CoA-transferase_III"/>
</dbReference>
<organism evidence="3 4">
    <name type="scientific">Streptomyces doudnae</name>
    <dbReference type="NCBI Taxonomy" id="3075536"/>
    <lineage>
        <taxon>Bacteria</taxon>
        <taxon>Bacillati</taxon>
        <taxon>Actinomycetota</taxon>
        <taxon>Actinomycetes</taxon>
        <taxon>Kitasatosporales</taxon>
        <taxon>Streptomycetaceae</taxon>
        <taxon>Streptomyces</taxon>
    </lineage>
</organism>
<dbReference type="PANTHER" id="PTHR48228:SF6">
    <property type="entry name" value="L-CARNITINE COA-TRANSFERASE"/>
    <property type="match status" value="1"/>
</dbReference>
<dbReference type="EMBL" id="JAVRES010000007">
    <property type="protein sequence ID" value="MDT0436370.1"/>
    <property type="molecule type" value="Genomic_DNA"/>
</dbReference>
<comment type="caution">
    <text evidence="3">The sequence shown here is derived from an EMBL/GenBank/DDBJ whole genome shotgun (WGS) entry which is preliminary data.</text>
</comment>
<sequence>MSRTTWLSHVTVLDAGTSAAARYCGWLFVQNGARVLDHGGRPGNQLTEATLDFLDTGKERAAGPPVTPDIVLLDAPGPAPSAARLTGVIDAYGPEGPRADWAADEVTLAAMGGAAAYTVGRDGTPVYGFGLRYQYLAGLYLFTALVAELSASRPGSHEVRVSLLETVASVLPYPTTQYAYNGSDSLLEQSGPRFVVACTDGWVVVYAGLAWTAITRMLERPDLDEDRRFVELGDRFGHVAELGLLFDAWGAGRTVAQALADGAAHDVATAAVRSPEQVLADPDLSARGVWHEVRGGGHAPTIPNLLVTEGVST</sequence>
<evidence type="ECO:0000313" key="3">
    <source>
        <dbReference type="EMBL" id="MDT0436370.1"/>
    </source>
</evidence>
<dbReference type="InterPro" id="IPR044855">
    <property type="entry name" value="CoA-Trfase_III_dom3_sf"/>
</dbReference>
<dbReference type="RefSeq" id="WP_093823698.1">
    <property type="nucleotide sequence ID" value="NZ_JAVRES010000007.1"/>
</dbReference>
<dbReference type="InterPro" id="IPR023606">
    <property type="entry name" value="CoA-Trfase_III_dom_1_sf"/>
</dbReference>
<keyword evidence="2 3" id="KW-0808">Transferase</keyword>
<evidence type="ECO:0000256" key="2">
    <source>
        <dbReference type="ARBA" id="ARBA00022679"/>
    </source>
</evidence>
<reference evidence="4" key="1">
    <citation type="submission" date="2023-07" db="EMBL/GenBank/DDBJ databases">
        <title>30 novel species of actinomycetes from the DSMZ collection.</title>
        <authorList>
            <person name="Nouioui I."/>
        </authorList>
    </citation>
    <scope>NUCLEOTIDE SEQUENCE [LARGE SCALE GENOMIC DNA]</scope>
    <source>
        <strain evidence="4">DSM 41981</strain>
    </source>
</reference>
<dbReference type="Proteomes" id="UP001183535">
    <property type="component" value="Unassembled WGS sequence"/>
</dbReference>
<dbReference type="InterPro" id="IPR003673">
    <property type="entry name" value="CoA-Trfase_fam_III"/>
</dbReference>
<evidence type="ECO:0000313" key="4">
    <source>
        <dbReference type="Proteomes" id="UP001183535"/>
    </source>
</evidence>
<dbReference type="SUPFAM" id="SSF89796">
    <property type="entry name" value="CoA-transferase family III (CaiB/BaiF)"/>
    <property type="match status" value="1"/>
</dbReference>
<dbReference type="GO" id="GO:0016740">
    <property type="term" value="F:transferase activity"/>
    <property type="evidence" value="ECO:0007669"/>
    <property type="project" value="UniProtKB-KW"/>
</dbReference>
<name>A0ABD5ER91_9ACTN</name>
<protein>
    <submittedName>
        <fullName evidence="3">CoA transferase</fullName>
    </submittedName>
</protein>
<dbReference type="Gene3D" id="3.30.1540.10">
    <property type="entry name" value="formyl-coa transferase, domain 3"/>
    <property type="match status" value="1"/>
</dbReference>
<dbReference type="PANTHER" id="PTHR48228">
    <property type="entry name" value="SUCCINYL-COA--D-CITRAMALATE COA-TRANSFERASE"/>
    <property type="match status" value="1"/>
</dbReference>
<dbReference type="Pfam" id="PF02515">
    <property type="entry name" value="CoA_transf_3"/>
    <property type="match status" value="1"/>
</dbReference>
<keyword evidence="4" id="KW-1185">Reference proteome</keyword>